<dbReference type="GO" id="GO:0005737">
    <property type="term" value="C:cytoplasm"/>
    <property type="evidence" value="ECO:0007669"/>
    <property type="project" value="TreeGrafter"/>
</dbReference>
<gene>
    <name evidence="7" type="ORF">ENR64_13965</name>
</gene>
<evidence type="ECO:0000256" key="5">
    <source>
        <dbReference type="ARBA" id="ARBA00023204"/>
    </source>
</evidence>
<evidence type="ECO:0000259" key="6">
    <source>
        <dbReference type="SMART" id="SM00478"/>
    </source>
</evidence>
<keyword evidence="5" id="KW-0234">DNA repair</keyword>
<dbReference type="GO" id="GO:0006285">
    <property type="term" value="P:base-excision repair, AP site formation"/>
    <property type="evidence" value="ECO:0007669"/>
    <property type="project" value="TreeGrafter"/>
</dbReference>
<dbReference type="InterPro" id="IPR051912">
    <property type="entry name" value="Alkylbase_DNA_Glycosylase/TA"/>
</dbReference>
<name>A0A7C3PFM2_9CYAN</name>
<evidence type="ECO:0000256" key="2">
    <source>
        <dbReference type="ARBA" id="ARBA00010817"/>
    </source>
</evidence>
<comment type="caution">
    <text evidence="7">The sequence shown here is derived from an EMBL/GenBank/DDBJ whole genome shotgun (WGS) entry which is preliminary data.</text>
</comment>
<dbReference type="AlphaFoldDB" id="A0A7C3PFM2"/>
<evidence type="ECO:0000256" key="4">
    <source>
        <dbReference type="ARBA" id="ARBA00022763"/>
    </source>
</evidence>
<evidence type="ECO:0000313" key="7">
    <source>
        <dbReference type="EMBL" id="HFM98834.1"/>
    </source>
</evidence>
<dbReference type="GO" id="GO:0032131">
    <property type="term" value="F:alkylated DNA binding"/>
    <property type="evidence" value="ECO:0007669"/>
    <property type="project" value="TreeGrafter"/>
</dbReference>
<dbReference type="CDD" id="cd00056">
    <property type="entry name" value="ENDO3c"/>
    <property type="match status" value="1"/>
</dbReference>
<protein>
    <recommendedName>
        <fullName evidence="3">DNA-3-methyladenine glycosylase II</fullName>
        <ecNumber evidence="3">3.2.2.21</ecNumber>
    </recommendedName>
</protein>
<organism evidence="7">
    <name type="scientific">Oscillatoriales cyanobacterium SpSt-418</name>
    <dbReference type="NCBI Taxonomy" id="2282169"/>
    <lineage>
        <taxon>Bacteria</taxon>
        <taxon>Bacillati</taxon>
        <taxon>Cyanobacteriota</taxon>
        <taxon>Cyanophyceae</taxon>
        <taxon>Oscillatoriophycideae</taxon>
        <taxon>Oscillatoriales</taxon>
    </lineage>
</organism>
<dbReference type="GO" id="GO:0008725">
    <property type="term" value="F:DNA-3-methyladenine glycosylase activity"/>
    <property type="evidence" value="ECO:0007669"/>
    <property type="project" value="TreeGrafter"/>
</dbReference>
<dbReference type="GO" id="GO:0006307">
    <property type="term" value="P:DNA alkylation repair"/>
    <property type="evidence" value="ECO:0007669"/>
    <property type="project" value="TreeGrafter"/>
</dbReference>
<proteinExistence type="inferred from homology"/>
<dbReference type="SMART" id="SM00478">
    <property type="entry name" value="ENDO3c"/>
    <property type="match status" value="1"/>
</dbReference>
<dbReference type="SUPFAM" id="SSF48150">
    <property type="entry name" value="DNA-glycosylase"/>
    <property type="match status" value="1"/>
</dbReference>
<dbReference type="PANTHER" id="PTHR43003">
    <property type="entry name" value="DNA-3-METHYLADENINE GLYCOSYLASE"/>
    <property type="match status" value="1"/>
</dbReference>
<dbReference type="InterPro" id="IPR003265">
    <property type="entry name" value="HhH-GPD_domain"/>
</dbReference>
<dbReference type="EMBL" id="DSRU01000208">
    <property type="protein sequence ID" value="HFM98834.1"/>
    <property type="molecule type" value="Genomic_DNA"/>
</dbReference>
<evidence type="ECO:0000256" key="1">
    <source>
        <dbReference type="ARBA" id="ARBA00000086"/>
    </source>
</evidence>
<dbReference type="PANTHER" id="PTHR43003:SF5">
    <property type="entry name" value="DNA-3-METHYLADENINE GLYCOSYLASE"/>
    <property type="match status" value="1"/>
</dbReference>
<sequence length="224" mass="24888">MTQSDSPPAFVDSLHLPSPALQAALQQLYEHDPDFLMIEQANGSLSVRRWEPGFASLVRIIAGQQLSASAAQAIFQRLLHQMELTPANVAACSPDDLKQAGFSQAKIRTCQELATAIATGKLNLERFAQLSDSAIVEQLTQIKGIGPWTAEIYMLFCLERFDSFPAADLAIQASYQKLKNLPQRPSRKELLAYCEALRPVRGVAAHLLWHDYRISRNQRIPVCS</sequence>
<dbReference type="Gene3D" id="1.10.340.30">
    <property type="entry name" value="Hypothetical protein, domain 2"/>
    <property type="match status" value="1"/>
</dbReference>
<keyword evidence="4" id="KW-0227">DNA damage</keyword>
<evidence type="ECO:0000256" key="3">
    <source>
        <dbReference type="ARBA" id="ARBA00012000"/>
    </source>
</evidence>
<reference evidence="7" key="1">
    <citation type="journal article" date="2020" name="mSystems">
        <title>Genome- and Community-Level Interaction Insights into Carbon Utilization and Element Cycling Functions of Hydrothermarchaeota in Hydrothermal Sediment.</title>
        <authorList>
            <person name="Zhou Z."/>
            <person name="Liu Y."/>
            <person name="Xu W."/>
            <person name="Pan J."/>
            <person name="Luo Z.H."/>
            <person name="Li M."/>
        </authorList>
    </citation>
    <scope>NUCLEOTIDE SEQUENCE [LARGE SCALE GENOMIC DNA]</scope>
    <source>
        <strain evidence="7">SpSt-418</strain>
    </source>
</reference>
<feature type="domain" description="HhH-GPD" evidence="6">
    <location>
        <begin position="62"/>
        <end position="213"/>
    </location>
</feature>
<dbReference type="Gene3D" id="1.10.1670.40">
    <property type="match status" value="1"/>
</dbReference>
<dbReference type="FunFam" id="1.10.340.30:FF:000004">
    <property type="entry name" value="DNA-3-methyladenine glycosylase II"/>
    <property type="match status" value="1"/>
</dbReference>
<comment type="similarity">
    <text evidence="2">Belongs to the alkylbase DNA glycosidase AlkA family.</text>
</comment>
<dbReference type="GO" id="GO:0043916">
    <property type="term" value="F:DNA-7-methylguanine glycosylase activity"/>
    <property type="evidence" value="ECO:0007669"/>
    <property type="project" value="TreeGrafter"/>
</dbReference>
<accession>A0A7C3PFM2</accession>
<dbReference type="InterPro" id="IPR011257">
    <property type="entry name" value="DNA_glycosylase"/>
</dbReference>
<comment type="catalytic activity">
    <reaction evidence="1">
        <text>Hydrolysis of alkylated DNA, releasing 3-methyladenine, 3-methylguanine, 7-methylguanine and 7-methyladenine.</text>
        <dbReference type="EC" id="3.2.2.21"/>
    </reaction>
</comment>
<dbReference type="GO" id="GO:0032993">
    <property type="term" value="C:protein-DNA complex"/>
    <property type="evidence" value="ECO:0007669"/>
    <property type="project" value="TreeGrafter"/>
</dbReference>
<dbReference type="Pfam" id="PF00730">
    <property type="entry name" value="HhH-GPD"/>
    <property type="match status" value="1"/>
</dbReference>
<dbReference type="EC" id="3.2.2.21" evidence="3"/>